<dbReference type="InterPro" id="IPR008978">
    <property type="entry name" value="HSP20-like_chaperone"/>
</dbReference>
<name>A0A095A7H4_SCHHA</name>
<dbReference type="STRING" id="6185.A0A095A7H4"/>
<feature type="domain" description="SHSP" evidence="3">
    <location>
        <begin position="118"/>
        <end position="229"/>
    </location>
</feature>
<evidence type="ECO:0000313" key="4">
    <source>
        <dbReference type="EMBL" id="KGB41669.1"/>
    </source>
</evidence>
<accession>A0A095A7H4</accession>
<dbReference type="EMBL" id="KL252030">
    <property type="protein sequence ID" value="KGB41669.1"/>
    <property type="molecule type" value="Genomic_DNA"/>
</dbReference>
<dbReference type="PROSITE" id="PS01031">
    <property type="entry name" value="SHSP"/>
    <property type="match status" value="3"/>
</dbReference>
<dbReference type="CDD" id="cd06526">
    <property type="entry name" value="metazoan_ACD"/>
    <property type="match status" value="4"/>
</dbReference>
<proteinExistence type="inferred from homology"/>
<dbReference type="GO" id="GO:0005737">
    <property type="term" value="C:cytoplasm"/>
    <property type="evidence" value="ECO:0007669"/>
    <property type="project" value="TreeGrafter"/>
</dbReference>
<dbReference type="GO" id="GO:0009408">
    <property type="term" value="P:response to heat"/>
    <property type="evidence" value="ECO:0007669"/>
    <property type="project" value="TreeGrafter"/>
</dbReference>
<dbReference type="GO" id="GO:0042026">
    <property type="term" value="P:protein refolding"/>
    <property type="evidence" value="ECO:0007669"/>
    <property type="project" value="TreeGrafter"/>
</dbReference>
<dbReference type="Pfam" id="PF00011">
    <property type="entry name" value="HSP20"/>
    <property type="match status" value="4"/>
</dbReference>
<evidence type="ECO:0000256" key="1">
    <source>
        <dbReference type="PROSITE-ProRule" id="PRU00285"/>
    </source>
</evidence>
<comment type="similarity">
    <text evidence="1 2">Belongs to the small heat shock protein (HSP20) family.</text>
</comment>
<dbReference type="Gene3D" id="2.60.40.790">
    <property type="match status" value="4"/>
</dbReference>
<dbReference type="GO" id="GO:0051082">
    <property type="term" value="F:unfolded protein binding"/>
    <property type="evidence" value="ECO:0007669"/>
    <property type="project" value="TreeGrafter"/>
</dbReference>
<evidence type="ECO:0000256" key="2">
    <source>
        <dbReference type="RuleBase" id="RU003616"/>
    </source>
</evidence>
<dbReference type="InterPro" id="IPR002068">
    <property type="entry name" value="A-crystallin/Hsp20_dom"/>
</dbReference>
<dbReference type="PANTHER" id="PTHR45640">
    <property type="entry name" value="HEAT SHOCK PROTEIN HSP-12.2-RELATED"/>
    <property type="match status" value="1"/>
</dbReference>
<feature type="domain" description="SHSP" evidence="3">
    <location>
        <begin position="448"/>
        <end position="547"/>
    </location>
</feature>
<evidence type="ECO:0000259" key="3">
    <source>
        <dbReference type="PROSITE" id="PS01031"/>
    </source>
</evidence>
<feature type="domain" description="SHSP" evidence="3">
    <location>
        <begin position="320"/>
        <end position="433"/>
    </location>
</feature>
<dbReference type="InterPro" id="IPR001436">
    <property type="entry name" value="Alpha-crystallin/sHSP_animal"/>
</dbReference>
<dbReference type="PRINTS" id="PR00299">
    <property type="entry name" value="ACRYSTALLIN"/>
</dbReference>
<dbReference type="GO" id="GO:0005634">
    <property type="term" value="C:nucleus"/>
    <property type="evidence" value="ECO:0007669"/>
    <property type="project" value="TreeGrafter"/>
</dbReference>
<sequence>MSNEKHEVFSIPVNCENRTFEKQRRDLLRTLEHRNGDGSIELYTDEWPNELNGWIDSSWKSWNDRIRRLKQGMFTLLPLSTYGLVGTCDPILLMDQMERQMQDIRDQIRDDEIHSTGSINDYLKNAYEIGEDGKVHFQVCFDAKGFEPEDIEVTSTDDYIKVQAKKEIKTEDSSCSREFCRIIELPKSIDRNQLNCSLTSDGVLKLGAPASVPDYQSLTFNDNGQIAIRPKSHNQVQNAHKLAVKGVNGYSIVDNQNGGKDLHVEISLDPIYKPEDLCISVDSNRIMLSGRHYMNGDHSGSYTEFTHSYEIPETLDPLSVSAQVIDKTLVLEAPLMKCHKVEQKTKTKGFEPEDIEVTSTDDYIKVQAKKEIKTEDSSCSREFCRIIELPKSIDRNQLNCSLTSDGVLKLGAPASVPDYQSLTFNDNGQIAIRPKSHNQVQNAHKLAVKGVNGYSIVDNQNGGKDLHVEISLDPIYKPEDLCISVDSNRIMLSGRHYMNGDHSGSYTEFTHSYEIPETLDPLSVSAQVIDKTLVLEAPLMKCHKVEQ</sequence>
<reference evidence="4" key="1">
    <citation type="journal article" date="2012" name="Nat. Genet.">
        <title>Whole-genome sequence of Schistosoma haematobium.</title>
        <authorList>
            <person name="Young N.D."/>
            <person name="Jex A.R."/>
            <person name="Li B."/>
            <person name="Liu S."/>
            <person name="Yang L."/>
            <person name="Xiong Z."/>
            <person name="Li Y."/>
            <person name="Cantacessi C."/>
            <person name="Hall R.S."/>
            <person name="Xu X."/>
            <person name="Chen F."/>
            <person name="Wu X."/>
            <person name="Zerlotini A."/>
            <person name="Oliveira G."/>
            <person name="Hofmann A."/>
            <person name="Zhang G."/>
            <person name="Fang X."/>
            <person name="Kang Y."/>
            <person name="Campbell B.E."/>
            <person name="Loukas A."/>
            <person name="Ranganathan S."/>
            <person name="Rollinson D."/>
            <person name="Rinaldi G."/>
            <person name="Brindley P.J."/>
            <person name="Yang H."/>
            <person name="Wang J."/>
            <person name="Wang J."/>
            <person name="Gasser R.B."/>
        </authorList>
    </citation>
    <scope>NUCLEOTIDE SEQUENCE [LARGE SCALE GENOMIC DNA]</scope>
</reference>
<protein>
    <submittedName>
        <fullName evidence="4">Major egg antigen</fullName>
    </submittedName>
</protein>
<organism evidence="4">
    <name type="scientific">Schistosoma haematobium</name>
    <name type="common">Blood fluke</name>
    <dbReference type="NCBI Taxonomy" id="6185"/>
    <lineage>
        <taxon>Eukaryota</taxon>
        <taxon>Metazoa</taxon>
        <taxon>Spiralia</taxon>
        <taxon>Lophotrochozoa</taxon>
        <taxon>Platyhelminthes</taxon>
        <taxon>Trematoda</taxon>
        <taxon>Digenea</taxon>
        <taxon>Strigeidida</taxon>
        <taxon>Schistosomatoidea</taxon>
        <taxon>Schistosomatidae</taxon>
        <taxon>Schistosoma</taxon>
    </lineage>
</organism>
<dbReference type="SUPFAM" id="SSF49764">
    <property type="entry name" value="HSP20-like chaperones"/>
    <property type="match status" value="4"/>
</dbReference>
<gene>
    <name evidence="4" type="ORF">MS3_10210</name>
</gene>
<dbReference type="AlphaFoldDB" id="A0A095A7H4"/>
<dbReference type="PANTHER" id="PTHR45640:SF26">
    <property type="entry name" value="RE23625P"/>
    <property type="match status" value="1"/>
</dbReference>